<sequence length="720" mass="81668">MRILLVDDDEIFSELLKANLVEQNYVVDIAFDGIEGWDYIEAANYDLIVLDVMLPKLDGISFCRKLRAKGLQVPVMLLTARGISDDKIVGLDAGADDYAVKSIPLPELEARIRALLRRKANTATPVLMWGDLQLDPSKCEVRYGEILLSLTAKEYGLLELFMQNSQKIHSQTSILNKLWSLEDEPPSSETLRALIKRLRQKLKSVGASDLIETVYGMGYRLNPVFQKAHKSKINIPISNSTNTLTAESSPTPRNDVLHSLVQSATQSNILNTYNNHNQSLNQNIKPPKQPEAKVMVVDDDKLVSRLVRTLLEPWGLQVTILNDPQRLWEELDAVVPDLLVLDVQMPDTNGIELCQIIRNNPKWAWLPILFLTGQRDAETIQNVFAAGGDDYVSKPVVAPELITRIFNRLERARLLREQAEIDTLTGLPNRHRSSQDIDKFIHLASQYQQPFCLAVVTLDKLSQINRDYGHRLGDQMLRKLAHILRQELRSEDVVSRWNGAEFIIGMYGTNRGEGTDWLAEILELFRQIKFSTSDTENNQNDNQNQIFNTFSAGVVQYPEDGKNIQSLYKQAVSVLEQAKISGCRVLSATWQPLKTHPLPVFDVILLHRDSEFAHKIMGALEIRGYHTHWIQDGQRAISVIVNNPSIYGKIILLEDNLPIVNGLDLLKEFKRCKVTQRTKLLWLATQSNHVEIALDLGCLDYINVPCNVDAFMHRLRQSLL</sequence>
<dbReference type="Gene3D" id="6.10.250.690">
    <property type="match status" value="1"/>
</dbReference>
<dbReference type="SUPFAM" id="SSF46894">
    <property type="entry name" value="C-terminal effector domain of the bipartite response regulators"/>
    <property type="match status" value="1"/>
</dbReference>
<dbReference type="Proteomes" id="UP000271624">
    <property type="component" value="Unassembled WGS sequence"/>
</dbReference>
<keyword evidence="1 6" id="KW-0597">Phosphoprotein</keyword>
<evidence type="ECO:0000259" key="9">
    <source>
        <dbReference type="PROSITE" id="PS50887"/>
    </source>
</evidence>
<name>A0A3S1C6J8_9CYAN</name>
<dbReference type="CDD" id="cd00383">
    <property type="entry name" value="trans_reg_C"/>
    <property type="match status" value="1"/>
</dbReference>
<evidence type="ECO:0008006" key="13">
    <source>
        <dbReference type="Google" id="ProtNLM"/>
    </source>
</evidence>
<evidence type="ECO:0000256" key="5">
    <source>
        <dbReference type="ARBA" id="ARBA00023163"/>
    </source>
</evidence>
<dbReference type="Pfam" id="PF00072">
    <property type="entry name" value="Response_reg"/>
    <property type="match status" value="2"/>
</dbReference>
<evidence type="ECO:0000256" key="7">
    <source>
        <dbReference type="PROSITE-ProRule" id="PRU01091"/>
    </source>
</evidence>
<dbReference type="InterPro" id="IPR036388">
    <property type="entry name" value="WH-like_DNA-bd_sf"/>
</dbReference>
<dbReference type="InterPro" id="IPR039420">
    <property type="entry name" value="WalR-like"/>
</dbReference>
<dbReference type="Gene3D" id="3.30.70.270">
    <property type="match status" value="1"/>
</dbReference>
<reference evidence="11" key="1">
    <citation type="submission" date="2018-12" db="EMBL/GenBank/DDBJ databases">
        <authorList>
            <person name="Will S."/>
            <person name="Neumann-Schaal M."/>
            <person name="Henke P."/>
        </authorList>
    </citation>
    <scope>NUCLEOTIDE SEQUENCE</scope>
    <source>
        <strain evidence="11">PCC 7102</strain>
    </source>
</reference>
<dbReference type="PANTHER" id="PTHR48111:SF15">
    <property type="entry name" value="OMPR SUBFAMILY"/>
    <property type="match status" value="1"/>
</dbReference>
<dbReference type="InterPro" id="IPR001867">
    <property type="entry name" value="OmpR/PhoB-type_DNA-bd"/>
</dbReference>
<dbReference type="GO" id="GO:0000976">
    <property type="term" value="F:transcription cis-regulatory region binding"/>
    <property type="evidence" value="ECO:0007669"/>
    <property type="project" value="TreeGrafter"/>
</dbReference>
<keyword evidence="3" id="KW-0805">Transcription regulation</keyword>
<dbReference type="RefSeq" id="WP_127086457.1">
    <property type="nucleotide sequence ID" value="NZ_RSCL01000032.1"/>
</dbReference>
<dbReference type="NCBIfam" id="TIGR00254">
    <property type="entry name" value="GGDEF"/>
    <property type="match status" value="1"/>
</dbReference>
<feature type="domain" description="Response regulatory" evidence="8">
    <location>
        <begin position="602"/>
        <end position="719"/>
    </location>
</feature>
<evidence type="ECO:0000313" key="12">
    <source>
        <dbReference type="Proteomes" id="UP000271624"/>
    </source>
</evidence>
<keyword evidence="5" id="KW-0804">Transcription</keyword>
<evidence type="ECO:0000256" key="3">
    <source>
        <dbReference type="ARBA" id="ARBA00023015"/>
    </source>
</evidence>
<dbReference type="SMART" id="SM00862">
    <property type="entry name" value="Trans_reg_C"/>
    <property type="match status" value="1"/>
</dbReference>
<dbReference type="EMBL" id="RSCL01000032">
    <property type="protein sequence ID" value="RUS97485.1"/>
    <property type="molecule type" value="Genomic_DNA"/>
</dbReference>
<evidence type="ECO:0000313" key="11">
    <source>
        <dbReference type="EMBL" id="RUS97485.1"/>
    </source>
</evidence>
<dbReference type="OrthoDB" id="442759at2"/>
<dbReference type="AlphaFoldDB" id="A0A3S1C6J8"/>
<dbReference type="FunFam" id="3.40.50.2300:FF:000001">
    <property type="entry name" value="DNA-binding response regulator PhoB"/>
    <property type="match status" value="1"/>
</dbReference>
<dbReference type="CDD" id="cd01949">
    <property type="entry name" value="GGDEF"/>
    <property type="match status" value="1"/>
</dbReference>
<dbReference type="GO" id="GO:0000156">
    <property type="term" value="F:phosphorelay response regulator activity"/>
    <property type="evidence" value="ECO:0007669"/>
    <property type="project" value="TreeGrafter"/>
</dbReference>
<dbReference type="CDD" id="cd19935">
    <property type="entry name" value="REC_OmpR_CusR-like"/>
    <property type="match status" value="1"/>
</dbReference>
<evidence type="ECO:0000259" key="10">
    <source>
        <dbReference type="PROSITE" id="PS51755"/>
    </source>
</evidence>
<dbReference type="InterPro" id="IPR000160">
    <property type="entry name" value="GGDEF_dom"/>
</dbReference>
<dbReference type="PROSITE" id="PS50110">
    <property type="entry name" value="RESPONSE_REGULATORY"/>
    <property type="match status" value="3"/>
</dbReference>
<dbReference type="SUPFAM" id="SSF55073">
    <property type="entry name" value="Nucleotide cyclase"/>
    <property type="match status" value="1"/>
</dbReference>
<organism evidence="11 12">
    <name type="scientific">Dulcicalothrix desertica PCC 7102</name>
    <dbReference type="NCBI Taxonomy" id="232991"/>
    <lineage>
        <taxon>Bacteria</taxon>
        <taxon>Bacillati</taxon>
        <taxon>Cyanobacteriota</taxon>
        <taxon>Cyanophyceae</taxon>
        <taxon>Nostocales</taxon>
        <taxon>Calotrichaceae</taxon>
        <taxon>Dulcicalothrix</taxon>
    </lineage>
</organism>
<dbReference type="InterPro" id="IPR016032">
    <property type="entry name" value="Sig_transdc_resp-reg_C-effctor"/>
</dbReference>
<feature type="domain" description="Response regulatory" evidence="8">
    <location>
        <begin position="2"/>
        <end position="116"/>
    </location>
</feature>
<dbReference type="InterPro" id="IPR011006">
    <property type="entry name" value="CheY-like_superfamily"/>
</dbReference>
<keyword evidence="12" id="KW-1185">Reference proteome</keyword>
<dbReference type="CDD" id="cd17574">
    <property type="entry name" value="REC_OmpR"/>
    <property type="match status" value="1"/>
</dbReference>
<dbReference type="GO" id="GO:0032993">
    <property type="term" value="C:protein-DNA complex"/>
    <property type="evidence" value="ECO:0007669"/>
    <property type="project" value="TreeGrafter"/>
</dbReference>
<gene>
    <name evidence="11" type="ORF">DSM106972_084330</name>
</gene>
<dbReference type="Gene3D" id="3.40.50.2300">
    <property type="match status" value="3"/>
</dbReference>
<dbReference type="Gene3D" id="1.10.10.10">
    <property type="entry name" value="Winged helix-like DNA-binding domain superfamily/Winged helix DNA-binding domain"/>
    <property type="match status" value="1"/>
</dbReference>
<dbReference type="SUPFAM" id="SSF52172">
    <property type="entry name" value="CheY-like"/>
    <property type="match status" value="3"/>
</dbReference>
<accession>A0A3S1C6J8</accession>
<dbReference type="SMART" id="SM00448">
    <property type="entry name" value="REC"/>
    <property type="match status" value="3"/>
</dbReference>
<dbReference type="PROSITE" id="PS50887">
    <property type="entry name" value="GGDEF"/>
    <property type="match status" value="1"/>
</dbReference>
<evidence type="ECO:0000256" key="1">
    <source>
        <dbReference type="ARBA" id="ARBA00022553"/>
    </source>
</evidence>
<reference evidence="11" key="2">
    <citation type="journal article" date="2019" name="Genome Biol. Evol.">
        <title>Day and night: Metabolic profiles and evolutionary relationships of six axenic non-marine cyanobacteria.</title>
        <authorList>
            <person name="Will S.E."/>
            <person name="Henke P."/>
            <person name="Boedeker C."/>
            <person name="Huang S."/>
            <person name="Brinkmann H."/>
            <person name="Rohde M."/>
            <person name="Jarek M."/>
            <person name="Friedl T."/>
            <person name="Seufert S."/>
            <person name="Schumacher M."/>
            <person name="Overmann J."/>
            <person name="Neumann-Schaal M."/>
            <person name="Petersen J."/>
        </authorList>
    </citation>
    <scope>NUCLEOTIDE SEQUENCE [LARGE SCALE GENOMIC DNA]</scope>
    <source>
        <strain evidence="11">PCC 7102</strain>
    </source>
</reference>
<evidence type="ECO:0000256" key="4">
    <source>
        <dbReference type="ARBA" id="ARBA00023125"/>
    </source>
</evidence>
<dbReference type="GO" id="GO:0005829">
    <property type="term" value="C:cytosol"/>
    <property type="evidence" value="ECO:0007669"/>
    <property type="project" value="TreeGrafter"/>
</dbReference>
<feature type="DNA-binding region" description="OmpR/PhoB-type" evidence="7">
    <location>
        <begin position="124"/>
        <end position="223"/>
    </location>
</feature>
<evidence type="ECO:0000256" key="6">
    <source>
        <dbReference type="PROSITE-ProRule" id="PRU00169"/>
    </source>
</evidence>
<feature type="domain" description="GGDEF" evidence="9">
    <location>
        <begin position="449"/>
        <end position="591"/>
    </location>
</feature>
<keyword evidence="4 7" id="KW-0238">DNA-binding</keyword>
<dbReference type="Pfam" id="PF00486">
    <property type="entry name" value="Trans_reg_C"/>
    <property type="match status" value="1"/>
</dbReference>
<dbReference type="InterPro" id="IPR001789">
    <property type="entry name" value="Sig_transdc_resp-reg_receiver"/>
</dbReference>
<dbReference type="InterPro" id="IPR043128">
    <property type="entry name" value="Rev_trsase/Diguanyl_cyclase"/>
</dbReference>
<comment type="caution">
    <text evidence="11">The sequence shown here is derived from an EMBL/GenBank/DDBJ whole genome shotgun (WGS) entry which is preliminary data.</text>
</comment>
<keyword evidence="2" id="KW-0902">Two-component regulatory system</keyword>
<dbReference type="GO" id="GO:0006355">
    <property type="term" value="P:regulation of DNA-templated transcription"/>
    <property type="evidence" value="ECO:0007669"/>
    <property type="project" value="InterPro"/>
</dbReference>
<protein>
    <recommendedName>
        <fullName evidence="13">Transcriptional regulator</fullName>
    </recommendedName>
</protein>
<evidence type="ECO:0000259" key="8">
    <source>
        <dbReference type="PROSITE" id="PS50110"/>
    </source>
</evidence>
<comment type="caution">
    <text evidence="6">Lacks conserved residue(s) required for the propagation of feature annotation.</text>
</comment>
<dbReference type="PROSITE" id="PS51755">
    <property type="entry name" value="OMPR_PHOB"/>
    <property type="match status" value="1"/>
</dbReference>
<evidence type="ECO:0000256" key="2">
    <source>
        <dbReference type="ARBA" id="ARBA00023012"/>
    </source>
</evidence>
<feature type="modified residue" description="4-aspartylphosphate" evidence="6">
    <location>
        <position position="342"/>
    </location>
</feature>
<dbReference type="Pfam" id="PF00990">
    <property type="entry name" value="GGDEF"/>
    <property type="match status" value="1"/>
</dbReference>
<dbReference type="InterPro" id="IPR029787">
    <property type="entry name" value="Nucleotide_cyclase"/>
</dbReference>
<feature type="domain" description="OmpR/PhoB-type" evidence="10">
    <location>
        <begin position="124"/>
        <end position="223"/>
    </location>
</feature>
<dbReference type="SMART" id="SM00267">
    <property type="entry name" value="GGDEF"/>
    <property type="match status" value="1"/>
</dbReference>
<proteinExistence type="predicted"/>
<feature type="domain" description="Response regulatory" evidence="8">
    <location>
        <begin position="293"/>
        <end position="409"/>
    </location>
</feature>
<dbReference type="PANTHER" id="PTHR48111">
    <property type="entry name" value="REGULATOR OF RPOS"/>
    <property type="match status" value="1"/>
</dbReference>
<feature type="modified residue" description="4-aspartylphosphate" evidence="6">
    <location>
        <position position="51"/>
    </location>
</feature>